<accession>A0AA40D9K9</accession>
<organism evidence="2 3">
    <name type="scientific">Cercophora samala</name>
    <dbReference type="NCBI Taxonomy" id="330535"/>
    <lineage>
        <taxon>Eukaryota</taxon>
        <taxon>Fungi</taxon>
        <taxon>Dikarya</taxon>
        <taxon>Ascomycota</taxon>
        <taxon>Pezizomycotina</taxon>
        <taxon>Sordariomycetes</taxon>
        <taxon>Sordariomycetidae</taxon>
        <taxon>Sordariales</taxon>
        <taxon>Lasiosphaeriaceae</taxon>
        <taxon>Cercophora</taxon>
    </lineage>
</organism>
<comment type="caution">
    <text evidence="2">The sequence shown here is derived from an EMBL/GenBank/DDBJ whole genome shotgun (WGS) entry which is preliminary data.</text>
</comment>
<protein>
    <recommendedName>
        <fullName evidence="4">Secreted protein</fullName>
    </recommendedName>
</protein>
<evidence type="ECO:0000256" key="1">
    <source>
        <dbReference type="SAM" id="SignalP"/>
    </source>
</evidence>
<name>A0AA40D9K9_9PEZI</name>
<keyword evidence="1" id="KW-0732">Signal</keyword>
<dbReference type="Proteomes" id="UP001174997">
    <property type="component" value="Unassembled WGS sequence"/>
</dbReference>
<proteinExistence type="predicted"/>
<feature type="signal peptide" evidence="1">
    <location>
        <begin position="1"/>
        <end position="18"/>
    </location>
</feature>
<evidence type="ECO:0000313" key="2">
    <source>
        <dbReference type="EMBL" id="KAK0665323.1"/>
    </source>
</evidence>
<keyword evidence="3" id="KW-1185">Reference proteome</keyword>
<feature type="chain" id="PRO_5041403795" description="Secreted protein" evidence="1">
    <location>
        <begin position="19"/>
        <end position="82"/>
    </location>
</feature>
<sequence>MSSSFHCGILLVILPAQGCVKTPGAHIVCMSNLVEIETDFNRQQHGPSPRLCKSTASWKNSIDTQFKRDIIVALGQKSHGPG</sequence>
<reference evidence="2" key="1">
    <citation type="submission" date="2023-06" db="EMBL/GenBank/DDBJ databases">
        <title>Genome-scale phylogeny and comparative genomics of the fungal order Sordariales.</title>
        <authorList>
            <consortium name="Lawrence Berkeley National Laboratory"/>
            <person name="Hensen N."/>
            <person name="Bonometti L."/>
            <person name="Westerberg I."/>
            <person name="Brannstrom I.O."/>
            <person name="Guillou S."/>
            <person name="Cros-Aarteil S."/>
            <person name="Calhoun S."/>
            <person name="Haridas S."/>
            <person name="Kuo A."/>
            <person name="Mondo S."/>
            <person name="Pangilinan J."/>
            <person name="Riley R."/>
            <person name="Labutti K."/>
            <person name="Andreopoulos B."/>
            <person name="Lipzen A."/>
            <person name="Chen C."/>
            <person name="Yanf M."/>
            <person name="Daum C."/>
            <person name="Ng V."/>
            <person name="Clum A."/>
            <person name="Steindorff A."/>
            <person name="Ohm R."/>
            <person name="Martin F."/>
            <person name="Silar P."/>
            <person name="Natvig D."/>
            <person name="Lalanne C."/>
            <person name="Gautier V."/>
            <person name="Ament-Velasquez S.L."/>
            <person name="Kruys A."/>
            <person name="Hutchinson M.I."/>
            <person name="Powell A.J."/>
            <person name="Barry K."/>
            <person name="Miller A.N."/>
            <person name="Grigoriev I.V."/>
            <person name="Debuchy R."/>
            <person name="Gladieux P."/>
            <person name="Thoren M.H."/>
            <person name="Johannesson H."/>
        </authorList>
    </citation>
    <scope>NUCLEOTIDE SEQUENCE</scope>
    <source>
        <strain evidence="2">CBS 307.81</strain>
    </source>
</reference>
<evidence type="ECO:0008006" key="4">
    <source>
        <dbReference type="Google" id="ProtNLM"/>
    </source>
</evidence>
<dbReference type="EMBL" id="JAULSY010000112">
    <property type="protein sequence ID" value="KAK0665323.1"/>
    <property type="molecule type" value="Genomic_DNA"/>
</dbReference>
<evidence type="ECO:0000313" key="3">
    <source>
        <dbReference type="Proteomes" id="UP001174997"/>
    </source>
</evidence>
<gene>
    <name evidence="2" type="ORF">QBC41DRAFT_327967</name>
</gene>
<dbReference type="AlphaFoldDB" id="A0AA40D9K9"/>